<reference evidence="2" key="1">
    <citation type="submission" date="2021-01" db="EMBL/GenBank/DDBJ databases">
        <title>Adiantum capillus-veneris genome.</title>
        <authorList>
            <person name="Fang Y."/>
            <person name="Liao Q."/>
        </authorList>
    </citation>
    <scope>NUCLEOTIDE SEQUENCE</scope>
    <source>
        <strain evidence="2">H3</strain>
        <tissue evidence="2">Leaf</tissue>
    </source>
</reference>
<organism evidence="2 3">
    <name type="scientific">Adiantum capillus-veneris</name>
    <name type="common">Maidenhair fern</name>
    <dbReference type="NCBI Taxonomy" id="13818"/>
    <lineage>
        <taxon>Eukaryota</taxon>
        <taxon>Viridiplantae</taxon>
        <taxon>Streptophyta</taxon>
        <taxon>Embryophyta</taxon>
        <taxon>Tracheophyta</taxon>
        <taxon>Polypodiopsida</taxon>
        <taxon>Polypodiidae</taxon>
        <taxon>Polypodiales</taxon>
        <taxon>Pteridineae</taxon>
        <taxon>Pteridaceae</taxon>
        <taxon>Vittarioideae</taxon>
        <taxon>Adiantum</taxon>
    </lineage>
</organism>
<comment type="caution">
    <text evidence="2">The sequence shown here is derived from an EMBL/GenBank/DDBJ whole genome shotgun (WGS) entry which is preliminary data.</text>
</comment>
<evidence type="ECO:0000256" key="1">
    <source>
        <dbReference type="SAM" id="MobiDB-lite"/>
    </source>
</evidence>
<keyword evidence="3" id="KW-1185">Reference proteome</keyword>
<evidence type="ECO:0000313" key="2">
    <source>
        <dbReference type="EMBL" id="KAI5080947.1"/>
    </source>
</evidence>
<name>A0A9D4ZP92_ADICA</name>
<gene>
    <name evidence="2" type="ORF">GOP47_0004130</name>
</gene>
<dbReference type="PANTHER" id="PTHR36337">
    <property type="entry name" value="OBSCURIN-LIKE PROTEIN"/>
    <property type="match status" value="1"/>
</dbReference>
<protein>
    <submittedName>
        <fullName evidence="2">Uncharacterized protein</fullName>
    </submittedName>
</protein>
<dbReference type="EMBL" id="JABFUD020000004">
    <property type="protein sequence ID" value="KAI5080947.1"/>
    <property type="molecule type" value="Genomic_DNA"/>
</dbReference>
<dbReference type="PANTHER" id="PTHR36337:SF1">
    <property type="entry name" value="OBSCURIN-LIKE PROTEIN"/>
    <property type="match status" value="1"/>
</dbReference>
<accession>A0A9D4ZP92</accession>
<dbReference type="OrthoDB" id="18975at2759"/>
<evidence type="ECO:0000313" key="3">
    <source>
        <dbReference type="Proteomes" id="UP000886520"/>
    </source>
</evidence>
<feature type="region of interest" description="Disordered" evidence="1">
    <location>
        <begin position="833"/>
        <end position="890"/>
    </location>
</feature>
<dbReference type="Proteomes" id="UP000886520">
    <property type="component" value="Chromosome 4"/>
</dbReference>
<feature type="compositionally biased region" description="Polar residues" evidence="1">
    <location>
        <begin position="870"/>
        <end position="890"/>
    </location>
</feature>
<dbReference type="AlphaFoldDB" id="A0A9D4ZP92"/>
<proteinExistence type="predicted"/>
<sequence>METGLLENWLHRAAFSFSNSPSGVLRSSSPSAQQIAQAWSRVRECVQGGLFLPQHSAALDLLKEYGNTIHVAESQARVLTSILSSITFRPDVEENAAAHARSSAASLLSIWLRRGFAPSGRHGSKASSSRIKETIEAVVGSAIKALESSTLDNGFVSEAILLLGSVCVNPHTPEEQQRVCQEVIARECLRQRKFIGGNNCKEALAGVGYAMVTSSGPTLKALMQALLLLWIDDDALDQKAGVSTARPSLENGLLHLHLMEWYGSFLNSQPKYMASTQIVAEEIKEAFSSSIAISARYGVLLSAAGLLRGLHLHRSTKKPASESAESIRMNAIQTLCNSIVKLVDDTAHLQVQEIATTIKEGTFVDTAIEESRNLISVNQIGDKHWLQCISLAMSRCCRFPSSLSVLVCLMTTLFEDVLPLKAYYDVNMSQPSKEIEDTWTAHTKSILFQEAGAIIRVICEQYESIDGGWQRWAEHFFSQYSHFTYTKHRYYLVLMDSRNQDDLVSPLLHSETGPLKQILEAFLLSAVMFFSHASKKKRDLSVEAKGDFAARVMHSLSCVEFIRQGQVPQYRELVQTCVAWTSASEATCAKIVPMFPSYNEIIQPPGPGVSCYSWKKDVVQDSRVLFGFRVLPTCLQTFTAICFSNEVAPIMFLYMKHPTQALVQSSHSLLVSFFSTKSCEGDRDSIKEQLAVQFVWRTFEDDWALSNYDAFVTVVGAVARHLPAGSTATRECISFLSRKGSENFSLAARRGEEDRLETGEKLQTLLLHLILIVDVQVLPHLLQEVARLVLGQTNPRRIRALEEAFDVLAGSDDLTRKHILVPWLQSLSFLCSNSDDQRRPSPTTSKRRKRRSRSNFSSEVGQEDGAVAFNPSSATMSGANDISQTSRSRL</sequence>